<dbReference type="InterPro" id="IPR027417">
    <property type="entry name" value="P-loop_NTPase"/>
</dbReference>
<protein>
    <recommendedName>
        <fullName evidence="2">Terminase large subunit gp17-like C-terminal domain-containing protein</fullName>
    </recommendedName>
</protein>
<evidence type="ECO:0000256" key="1">
    <source>
        <dbReference type="ARBA" id="ARBA00022612"/>
    </source>
</evidence>
<dbReference type="Pfam" id="PF17289">
    <property type="entry name" value="Terminase_6C"/>
    <property type="match status" value="1"/>
</dbReference>
<dbReference type="InterPro" id="IPR035421">
    <property type="entry name" value="Terminase_6C"/>
</dbReference>
<feature type="non-terminal residue" evidence="3">
    <location>
        <position position="502"/>
    </location>
</feature>
<name>A0A7V8NTT8_9BACT</name>
<dbReference type="Proteomes" id="UP000567293">
    <property type="component" value="Unassembled WGS sequence"/>
</dbReference>
<accession>A0A7V8NTT8</accession>
<feature type="domain" description="Terminase large subunit gp17-like C-terminal" evidence="2">
    <location>
        <begin position="323"/>
        <end position="490"/>
    </location>
</feature>
<feature type="non-terminal residue" evidence="3">
    <location>
        <position position="1"/>
    </location>
</feature>
<proteinExistence type="predicted"/>
<gene>
    <name evidence="3" type="ORF">HRJ53_19860</name>
</gene>
<reference evidence="3" key="1">
    <citation type="submission" date="2020-06" db="EMBL/GenBank/DDBJ databases">
        <title>Legume-microbial interactions unlock mineral nutrients during tropical forest succession.</title>
        <authorList>
            <person name="Epihov D.Z."/>
        </authorList>
    </citation>
    <scope>NUCLEOTIDE SEQUENCE [LARGE SCALE GENOMIC DNA]</scope>
    <source>
        <strain evidence="3">Pan2503</strain>
    </source>
</reference>
<evidence type="ECO:0000259" key="2">
    <source>
        <dbReference type="Pfam" id="PF17289"/>
    </source>
</evidence>
<dbReference type="Gene3D" id="3.30.420.240">
    <property type="match status" value="1"/>
</dbReference>
<organism evidence="3 4">
    <name type="scientific">Candidatus Acidiferrum panamense</name>
    <dbReference type="NCBI Taxonomy" id="2741543"/>
    <lineage>
        <taxon>Bacteria</taxon>
        <taxon>Pseudomonadati</taxon>
        <taxon>Acidobacteriota</taxon>
        <taxon>Terriglobia</taxon>
        <taxon>Candidatus Acidiferrales</taxon>
        <taxon>Candidatus Acidiferrum</taxon>
    </lineage>
</organism>
<keyword evidence="1" id="KW-1188">Viral release from host cell</keyword>
<sequence length="502" mass="57393">ETLSEDLAEFAPPVLDPGDQAFVQRLVDKVWEFTVIFSGVQMFDYQAALGRRIIESVISSDGATITGELSRQSGKTEVVANVAASLMILLPRLAEMFPEFEPLQKFARGVMIGCFAPVEQQVETLFGRVVDRLTSERAQEMLEDPDIDDSVKPGSRRVKLRKCQSFCAMQTANPRAKIESKSYHIIFVDESQSVDEYVLNKSITPMGAFYLATMVMTGTPDIVKGVFYKTIQHNRRQETRRGGKKNHFRYDWKHCARSNRNYAAYIRGEATRIGEDSDEFRLNYKLEWLLERGMLITESRLDELGDPTMPIVSGYWRSPLLAGIDFARKMDSTVVTVVWVDWDRPDELGLYDHRILNWAEWHGEEWEEVYFQIVDFLSNYSVVACGVDAQGIGDVAADRLKRLLPRIQIEPLSSQIADQSVRWKHLQQLLQRGLLSWPAHPKAKRTKVWRRFRQQMIDVEKKYQGAHLLVEAPDEAGVHDDYVDSLRSRIDLEGVLDPAAAL</sequence>
<evidence type="ECO:0000313" key="4">
    <source>
        <dbReference type="Proteomes" id="UP000567293"/>
    </source>
</evidence>
<dbReference type="EMBL" id="JACDQQ010001903">
    <property type="protein sequence ID" value="MBA0087246.1"/>
    <property type="molecule type" value="Genomic_DNA"/>
</dbReference>
<evidence type="ECO:0000313" key="3">
    <source>
        <dbReference type="EMBL" id="MBA0087246.1"/>
    </source>
</evidence>
<keyword evidence="4" id="KW-1185">Reference proteome</keyword>
<dbReference type="AlphaFoldDB" id="A0A7V8NTT8"/>
<comment type="caution">
    <text evidence="3">The sequence shown here is derived from an EMBL/GenBank/DDBJ whole genome shotgun (WGS) entry which is preliminary data.</text>
</comment>
<dbReference type="Gene3D" id="3.40.50.300">
    <property type="entry name" value="P-loop containing nucleotide triphosphate hydrolases"/>
    <property type="match status" value="1"/>
</dbReference>